<dbReference type="Pfam" id="PF02230">
    <property type="entry name" value="Abhydrolase_2"/>
    <property type="match status" value="1"/>
</dbReference>
<evidence type="ECO:0000256" key="1">
    <source>
        <dbReference type="ARBA" id="ARBA00006499"/>
    </source>
</evidence>
<dbReference type="EMBL" id="CACVAR010000284">
    <property type="protein sequence ID" value="CAA6818043.1"/>
    <property type="molecule type" value="Genomic_DNA"/>
</dbReference>
<sequence length="209" mass="23934">MKDLKLNNVFIPSTVPSKKLMIILHGRGDSSAGFTWLPPFVNMEDMNYLLLDAPNDYYGGYSWYDLAPNQEAGIIDSSQILTEICDELFEEEFDVSQSFLFGFSQGSLLTFEFGARYQKVFAGYMAISGYIYNAEKLLEEMNPEVKNGQWLCTHGTEDGVLPYYTSKAQVKTLQDGGFDIDFKTYEKEHNIDREELDMLVKWIRNISSN</sequence>
<dbReference type="InterPro" id="IPR029058">
    <property type="entry name" value="AB_hydrolase_fold"/>
</dbReference>
<feature type="domain" description="Phospholipase/carboxylesterase/thioesterase" evidence="3">
    <location>
        <begin position="11"/>
        <end position="205"/>
    </location>
</feature>
<evidence type="ECO:0000313" key="4">
    <source>
        <dbReference type="EMBL" id="CAA6818043.1"/>
    </source>
</evidence>
<evidence type="ECO:0000256" key="2">
    <source>
        <dbReference type="ARBA" id="ARBA00022801"/>
    </source>
</evidence>
<dbReference type="GO" id="GO:0008474">
    <property type="term" value="F:palmitoyl-(protein) hydrolase activity"/>
    <property type="evidence" value="ECO:0007669"/>
    <property type="project" value="TreeGrafter"/>
</dbReference>
<dbReference type="InterPro" id="IPR050565">
    <property type="entry name" value="LYPA1-2/EST-like"/>
</dbReference>
<proteinExistence type="inferred from homology"/>
<dbReference type="AlphaFoldDB" id="A0A6S6TQ52"/>
<dbReference type="PANTHER" id="PTHR10655:SF17">
    <property type="entry name" value="LYSOPHOSPHOLIPASE-LIKE PROTEIN 1"/>
    <property type="match status" value="1"/>
</dbReference>
<keyword evidence="2" id="KW-0378">Hydrolase</keyword>
<accession>A0A6S6TQ52</accession>
<gene>
    <name evidence="4" type="ORF">HELGO_WM49869</name>
</gene>
<dbReference type="PANTHER" id="PTHR10655">
    <property type="entry name" value="LYSOPHOSPHOLIPASE-RELATED"/>
    <property type="match status" value="1"/>
</dbReference>
<comment type="similarity">
    <text evidence="1">Belongs to the AB hydrolase superfamily. AB hydrolase 2 family.</text>
</comment>
<dbReference type="Gene3D" id="3.40.50.1820">
    <property type="entry name" value="alpha/beta hydrolase"/>
    <property type="match status" value="1"/>
</dbReference>
<protein>
    <submittedName>
        <fullName evidence="4">Phospholipase/carboxylesterase family protein</fullName>
    </submittedName>
</protein>
<dbReference type="InterPro" id="IPR003140">
    <property type="entry name" value="PLipase/COase/thioEstase"/>
</dbReference>
<reference evidence="4" key="1">
    <citation type="submission" date="2020-01" db="EMBL/GenBank/DDBJ databases">
        <authorList>
            <person name="Meier V. D."/>
            <person name="Meier V D."/>
        </authorList>
    </citation>
    <scope>NUCLEOTIDE SEQUENCE</scope>
    <source>
        <strain evidence="4">HLG_WM_MAG_03</strain>
    </source>
</reference>
<dbReference type="SUPFAM" id="SSF53474">
    <property type="entry name" value="alpha/beta-Hydrolases"/>
    <property type="match status" value="1"/>
</dbReference>
<dbReference type="GO" id="GO:0052689">
    <property type="term" value="F:carboxylic ester hydrolase activity"/>
    <property type="evidence" value="ECO:0007669"/>
    <property type="project" value="TreeGrafter"/>
</dbReference>
<dbReference type="GO" id="GO:0005737">
    <property type="term" value="C:cytoplasm"/>
    <property type="evidence" value="ECO:0007669"/>
    <property type="project" value="TreeGrafter"/>
</dbReference>
<organism evidence="4">
    <name type="scientific">uncultured Sulfurovum sp</name>
    <dbReference type="NCBI Taxonomy" id="269237"/>
    <lineage>
        <taxon>Bacteria</taxon>
        <taxon>Pseudomonadati</taxon>
        <taxon>Campylobacterota</taxon>
        <taxon>Epsilonproteobacteria</taxon>
        <taxon>Campylobacterales</taxon>
        <taxon>Sulfurovaceae</taxon>
        <taxon>Sulfurovum</taxon>
        <taxon>environmental samples</taxon>
    </lineage>
</organism>
<evidence type="ECO:0000259" key="3">
    <source>
        <dbReference type="Pfam" id="PF02230"/>
    </source>
</evidence>
<name>A0A6S6TQ52_9BACT</name>